<dbReference type="GO" id="GO:0005634">
    <property type="term" value="C:nucleus"/>
    <property type="evidence" value="ECO:0007669"/>
    <property type="project" value="TreeGrafter"/>
</dbReference>
<keyword evidence="6 10" id="KW-0863">Zinc-finger</keyword>
<dbReference type="Gene3D" id="3.40.50.11980">
    <property type="match status" value="1"/>
</dbReference>
<evidence type="ECO:0000256" key="5">
    <source>
        <dbReference type="ARBA" id="ARBA00022759"/>
    </source>
</evidence>
<dbReference type="InterPro" id="IPR051101">
    <property type="entry name" value="ZC3H12/N4BP1_RNase_Reg"/>
</dbReference>
<evidence type="ECO:0000256" key="4">
    <source>
        <dbReference type="ARBA" id="ARBA00022723"/>
    </source>
</evidence>
<dbReference type="Ensembl" id="ENSBOBT00000021232.1">
    <property type="protein sequence ID" value="ENSBOBP00000020755.1"/>
    <property type="gene ID" value="ENSBOBG00000012626.1"/>
</dbReference>
<feature type="zinc finger region" description="C3H1-type" evidence="10">
    <location>
        <begin position="295"/>
        <end position="320"/>
    </location>
</feature>
<evidence type="ECO:0000256" key="7">
    <source>
        <dbReference type="ARBA" id="ARBA00022801"/>
    </source>
</evidence>
<dbReference type="GO" id="GO:0016787">
    <property type="term" value="F:hydrolase activity"/>
    <property type="evidence" value="ECO:0007669"/>
    <property type="project" value="UniProtKB-KW"/>
</dbReference>
<feature type="domain" description="C3H1-type" evidence="12">
    <location>
        <begin position="295"/>
        <end position="320"/>
    </location>
</feature>
<evidence type="ECO:0000256" key="3">
    <source>
        <dbReference type="ARBA" id="ARBA00022722"/>
    </source>
</evidence>
<evidence type="ECO:0000256" key="8">
    <source>
        <dbReference type="ARBA" id="ARBA00022833"/>
    </source>
</evidence>
<keyword evidence="3" id="KW-0540">Nuclease</keyword>
<comment type="cofactor">
    <cofactor evidence="1">
        <name>Mg(2+)</name>
        <dbReference type="ChEBI" id="CHEBI:18420"/>
    </cofactor>
</comment>
<organism evidence="13 14">
    <name type="scientific">Bubo bubo</name>
    <name type="common">Eurasian eagle-owl</name>
    <name type="synonym">Strix bubo</name>
    <dbReference type="NCBI Taxonomy" id="30461"/>
    <lineage>
        <taxon>Eukaryota</taxon>
        <taxon>Metazoa</taxon>
        <taxon>Chordata</taxon>
        <taxon>Craniata</taxon>
        <taxon>Vertebrata</taxon>
        <taxon>Euteleostomi</taxon>
        <taxon>Archelosauria</taxon>
        <taxon>Archosauria</taxon>
        <taxon>Dinosauria</taxon>
        <taxon>Saurischia</taxon>
        <taxon>Theropoda</taxon>
        <taxon>Coelurosauria</taxon>
        <taxon>Aves</taxon>
        <taxon>Neognathae</taxon>
        <taxon>Neoaves</taxon>
        <taxon>Telluraves</taxon>
        <taxon>Strigiformes</taxon>
        <taxon>Strigidae</taxon>
        <taxon>Bubo</taxon>
    </lineage>
</organism>
<protein>
    <submittedName>
        <fullName evidence="13">Zinc finger CCCH-type containing 12D</fullName>
    </submittedName>
</protein>
<feature type="region of interest" description="Disordered" evidence="11">
    <location>
        <begin position="341"/>
        <end position="360"/>
    </location>
</feature>
<evidence type="ECO:0000256" key="6">
    <source>
        <dbReference type="ARBA" id="ARBA00022771"/>
    </source>
</evidence>
<sequence>MASALIQQHSTDFYLWLTNHTEQIENPRKPVPPRSGKVSMAGVEVHQSKLDFFCKLGYGKQDICKVLENLGQEALEDDVLKELIRMGSKPQALESQVQPSLLKLVARGSCSTTPGSQWLGEDESDSSDYLRPIVIDGSNVAMSHGNKEVFSCWGIQLAVDWFRERGHTYIKVFVPLWRKEPSRQDSPIADQHILEELEKQSILVYTPSRKVKGKRVVCYDDRYIVKVAYEKDGVIVSNDHYRDLQNENPEWKWFIEQRLLMYSFVSNRFMPPDDPLGRHGPTLNNFLSKKPVLPEPKWQPCPYGKKCTYGNKCKFYHPERPHQAQLSVADELRAKTKVPISLGKDEDKRNRSPYRTGGEPAPCDACTGTLRDASGCAGASCYPGWSQGSCPEQPASAWSGGPSSDLGLDQRLLQPELLRDQPLLEKMSALSVSDNTYGYNWSIRTSEDREGTDSPHRCADLRHNPYLLHRPQGLDHTCLPGCPFQQRVLLPVRGGMCPDHSWPQECCGMHGMGQRSPYLPDGAQHKQAPETQHHVLPQAAALPPEPLHLYSEHQVQQQQHCFPSQSPRQPFLLGTSNGLGFFQKAPAYPNAPYSDYWPTPAARPPSAQQANLHRELCSLFPYSEVNHIMALYPDIKDIASLSLLIQRHRNL</sequence>
<dbReference type="InterPro" id="IPR021869">
    <property type="entry name" value="RNase_Zc3h12_NYN"/>
</dbReference>
<dbReference type="GO" id="GO:0008270">
    <property type="term" value="F:zinc ion binding"/>
    <property type="evidence" value="ECO:0007669"/>
    <property type="project" value="UniProtKB-KW"/>
</dbReference>
<dbReference type="AlphaFoldDB" id="A0A8C0IHN5"/>
<dbReference type="PROSITE" id="PS50103">
    <property type="entry name" value="ZF_C3H1"/>
    <property type="match status" value="1"/>
</dbReference>
<reference evidence="13" key="1">
    <citation type="submission" date="2025-08" db="UniProtKB">
        <authorList>
            <consortium name="Ensembl"/>
        </authorList>
    </citation>
    <scope>IDENTIFICATION</scope>
</reference>
<evidence type="ECO:0000256" key="9">
    <source>
        <dbReference type="ARBA" id="ARBA00022842"/>
    </source>
</evidence>
<dbReference type="GO" id="GO:0036464">
    <property type="term" value="C:cytoplasmic ribonucleoprotein granule"/>
    <property type="evidence" value="ECO:0007669"/>
    <property type="project" value="TreeGrafter"/>
</dbReference>
<evidence type="ECO:0000259" key="12">
    <source>
        <dbReference type="PROSITE" id="PS50103"/>
    </source>
</evidence>
<dbReference type="Pfam" id="PF18039">
    <property type="entry name" value="UBA_6"/>
    <property type="match status" value="1"/>
</dbReference>
<dbReference type="GO" id="GO:0004521">
    <property type="term" value="F:RNA endonuclease activity"/>
    <property type="evidence" value="ECO:0007669"/>
    <property type="project" value="TreeGrafter"/>
</dbReference>
<evidence type="ECO:0000313" key="14">
    <source>
        <dbReference type="Proteomes" id="UP000694567"/>
    </source>
</evidence>
<evidence type="ECO:0000256" key="2">
    <source>
        <dbReference type="ARBA" id="ARBA00010922"/>
    </source>
</evidence>
<evidence type="ECO:0000313" key="13">
    <source>
        <dbReference type="Ensembl" id="ENSBOBP00000020755.1"/>
    </source>
</evidence>
<keyword evidence="9" id="KW-0460">Magnesium</keyword>
<dbReference type="GO" id="GO:0003729">
    <property type="term" value="F:mRNA binding"/>
    <property type="evidence" value="ECO:0007669"/>
    <property type="project" value="TreeGrafter"/>
</dbReference>
<keyword evidence="4 10" id="KW-0479">Metal-binding</keyword>
<keyword evidence="7" id="KW-0378">Hydrolase</keyword>
<dbReference type="FunFam" id="3.40.50.11980:FF:000001">
    <property type="entry name" value="ZC3H12A isoform 1"/>
    <property type="match status" value="1"/>
</dbReference>
<dbReference type="InterPro" id="IPR040546">
    <property type="entry name" value="Rege-1_UBA-like"/>
</dbReference>
<comment type="similarity">
    <text evidence="2">Belongs to the ZC3H12 family.</text>
</comment>
<evidence type="ECO:0000256" key="10">
    <source>
        <dbReference type="PROSITE-ProRule" id="PRU00723"/>
    </source>
</evidence>
<dbReference type="PANTHER" id="PTHR12876">
    <property type="entry name" value="N4BP1-RELATED"/>
    <property type="match status" value="1"/>
</dbReference>
<evidence type="ECO:0000256" key="1">
    <source>
        <dbReference type="ARBA" id="ARBA00001946"/>
    </source>
</evidence>
<keyword evidence="5" id="KW-0255">Endonuclease</keyword>
<keyword evidence="14" id="KW-1185">Reference proteome</keyword>
<reference evidence="13" key="2">
    <citation type="submission" date="2025-09" db="UniProtKB">
        <authorList>
            <consortium name="Ensembl"/>
        </authorList>
    </citation>
    <scope>IDENTIFICATION</scope>
</reference>
<accession>A0A8C0IHN5</accession>
<dbReference type="Proteomes" id="UP000694567">
    <property type="component" value="Unplaced"/>
</dbReference>
<evidence type="ECO:0000256" key="11">
    <source>
        <dbReference type="SAM" id="MobiDB-lite"/>
    </source>
</evidence>
<name>A0A8C0IHN5_BUBBB</name>
<dbReference type="CDD" id="cd18729">
    <property type="entry name" value="PIN_Zc3h12-like"/>
    <property type="match status" value="1"/>
</dbReference>
<dbReference type="PANTHER" id="PTHR12876:SF11">
    <property type="entry name" value="RIBONUCLEASE ZC3H12D-RELATED"/>
    <property type="match status" value="1"/>
</dbReference>
<dbReference type="InterPro" id="IPR000571">
    <property type="entry name" value="Znf_CCCH"/>
</dbReference>
<proteinExistence type="inferred from homology"/>
<keyword evidence="8 10" id="KW-0862">Zinc</keyword>
<dbReference type="Pfam" id="PF11977">
    <property type="entry name" value="RNase_Zc3h12a"/>
    <property type="match status" value="1"/>
</dbReference>